<keyword evidence="2" id="KW-0805">Transcription regulation</keyword>
<dbReference type="RefSeq" id="WP_303302826.1">
    <property type="nucleotide sequence ID" value="NZ_BAABDA010000050.1"/>
</dbReference>
<dbReference type="Gene3D" id="1.10.10.10">
    <property type="entry name" value="Winged helix-like DNA-binding domain superfamily/Winged helix DNA-binding domain"/>
    <property type="match status" value="1"/>
</dbReference>
<dbReference type="NCBIfam" id="TIGR02937">
    <property type="entry name" value="sigma70-ECF"/>
    <property type="match status" value="1"/>
</dbReference>
<dbReference type="InterPro" id="IPR007627">
    <property type="entry name" value="RNA_pol_sigma70_r2"/>
</dbReference>
<dbReference type="Gene3D" id="1.10.1740.10">
    <property type="match status" value="1"/>
</dbReference>
<dbReference type="InterPro" id="IPR014327">
    <property type="entry name" value="RNA_pol_sigma70_bacteroid"/>
</dbReference>
<evidence type="ECO:0000256" key="4">
    <source>
        <dbReference type="ARBA" id="ARBA00023163"/>
    </source>
</evidence>
<keyword evidence="8" id="KW-1185">Reference proteome</keyword>
<dbReference type="NCBIfam" id="TIGR02985">
    <property type="entry name" value="Sig70_bacteroi1"/>
    <property type="match status" value="1"/>
</dbReference>
<comment type="similarity">
    <text evidence="1">Belongs to the sigma-70 factor family. ECF subfamily.</text>
</comment>
<feature type="domain" description="RNA polymerase sigma factor 70 region 4 type 2" evidence="6">
    <location>
        <begin position="127"/>
        <end position="175"/>
    </location>
</feature>
<dbReference type="Pfam" id="PF08281">
    <property type="entry name" value="Sigma70_r4_2"/>
    <property type="match status" value="1"/>
</dbReference>
<keyword evidence="4" id="KW-0804">Transcription</keyword>
<evidence type="ECO:0000256" key="3">
    <source>
        <dbReference type="ARBA" id="ARBA00023082"/>
    </source>
</evidence>
<name>A0ABT8WR39_9FLAO</name>
<dbReference type="SUPFAM" id="SSF88946">
    <property type="entry name" value="Sigma2 domain of RNA polymerase sigma factors"/>
    <property type="match status" value="1"/>
</dbReference>
<proteinExistence type="inferred from homology"/>
<comment type="caution">
    <text evidence="7">The sequence shown here is derived from an EMBL/GenBank/DDBJ whole genome shotgun (WGS) entry which is preliminary data.</text>
</comment>
<feature type="domain" description="RNA polymerase sigma-70 region 2" evidence="5">
    <location>
        <begin position="29"/>
        <end position="95"/>
    </location>
</feature>
<protein>
    <submittedName>
        <fullName evidence="7">RNA polymerase sigma-70 factor</fullName>
    </submittedName>
</protein>
<dbReference type="InterPro" id="IPR036388">
    <property type="entry name" value="WH-like_DNA-bd_sf"/>
</dbReference>
<evidence type="ECO:0000256" key="2">
    <source>
        <dbReference type="ARBA" id="ARBA00023015"/>
    </source>
</evidence>
<keyword evidence="3" id="KW-0731">Sigma factor</keyword>
<dbReference type="InterPro" id="IPR013324">
    <property type="entry name" value="RNA_pol_sigma_r3/r4-like"/>
</dbReference>
<reference evidence="7" key="1">
    <citation type="submission" date="2023-07" db="EMBL/GenBank/DDBJ databases">
        <title>Two novel species in the genus Flavivirga.</title>
        <authorList>
            <person name="Kwon K."/>
        </authorList>
    </citation>
    <scope>NUCLEOTIDE SEQUENCE</scope>
    <source>
        <strain evidence="7">KACC 14158</strain>
    </source>
</reference>
<evidence type="ECO:0000313" key="7">
    <source>
        <dbReference type="EMBL" id="MDO5975616.1"/>
    </source>
</evidence>
<dbReference type="InterPro" id="IPR039425">
    <property type="entry name" value="RNA_pol_sigma-70-like"/>
</dbReference>
<dbReference type="Proteomes" id="UP001176806">
    <property type="component" value="Unassembled WGS sequence"/>
</dbReference>
<evidence type="ECO:0000256" key="1">
    <source>
        <dbReference type="ARBA" id="ARBA00010641"/>
    </source>
</evidence>
<dbReference type="InterPro" id="IPR013249">
    <property type="entry name" value="RNA_pol_sigma70_r4_t2"/>
</dbReference>
<sequence length="199" mass="23327">MISNTIINNNKELIELLHQGNDEALSLIYKKYWQMMYLAAYNLVQDKAVCEDIVQDIFVNLWNKRDNLFINTSLKSYLYTSTIYKVYDFFRKNKKLIKVELLDDFSEKTQCFTPETKLLYEELIQHVDSVIEKLPVKCKTVFKLSREQGLTNKEIADKLHISKRTVEGHITKALSILRGSIGISLSLEFVFFIIKMKNN</sequence>
<dbReference type="InterPro" id="IPR014284">
    <property type="entry name" value="RNA_pol_sigma-70_dom"/>
</dbReference>
<dbReference type="EMBL" id="JAUOEL010000005">
    <property type="protein sequence ID" value="MDO5975616.1"/>
    <property type="molecule type" value="Genomic_DNA"/>
</dbReference>
<accession>A0ABT8WR39</accession>
<dbReference type="PANTHER" id="PTHR43133">
    <property type="entry name" value="RNA POLYMERASE ECF-TYPE SIGMA FACTO"/>
    <property type="match status" value="1"/>
</dbReference>
<evidence type="ECO:0000259" key="6">
    <source>
        <dbReference type="Pfam" id="PF08281"/>
    </source>
</evidence>
<dbReference type="PANTHER" id="PTHR43133:SF46">
    <property type="entry name" value="RNA POLYMERASE SIGMA-70 FACTOR ECF SUBFAMILY"/>
    <property type="match status" value="1"/>
</dbReference>
<gene>
    <name evidence="7" type="ORF">Q4Q40_15590</name>
</gene>
<dbReference type="Pfam" id="PF04542">
    <property type="entry name" value="Sigma70_r2"/>
    <property type="match status" value="1"/>
</dbReference>
<dbReference type="InterPro" id="IPR013325">
    <property type="entry name" value="RNA_pol_sigma_r2"/>
</dbReference>
<evidence type="ECO:0000313" key="8">
    <source>
        <dbReference type="Proteomes" id="UP001176806"/>
    </source>
</evidence>
<organism evidence="7 8">
    <name type="scientific">Flavivirga jejuensis</name>
    <dbReference type="NCBI Taxonomy" id="870487"/>
    <lineage>
        <taxon>Bacteria</taxon>
        <taxon>Pseudomonadati</taxon>
        <taxon>Bacteroidota</taxon>
        <taxon>Flavobacteriia</taxon>
        <taxon>Flavobacteriales</taxon>
        <taxon>Flavobacteriaceae</taxon>
        <taxon>Flavivirga</taxon>
    </lineage>
</organism>
<dbReference type="CDD" id="cd06171">
    <property type="entry name" value="Sigma70_r4"/>
    <property type="match status" value="1"/>
</dbReference>
<dbReference type="SUPFAM" id="SSF88659">
    <property type="entry name" value="Sigma3 and sigma4 domains of RNA polymerase sigma factors"/>
    <property type="match status" value="1"/>
</dbReference>
<evidence type="ECO:0000259" key="5">
    <source>
        <dbReference type="Pfam" id="PF04542"/>
    </source>
</evidence>